<evidence type="ECO:0000256" key="2">
    <source>
        <dbReference type="ARBA" id="ARBA00006991"/>
    </source>
</evidence>
<evidence type="ECO:0000256" key="8">
    <source>
        <dbReference type="ARBA" id="ARBA00023242"/>
    </source>
</evidence>
<dbReference type="InterPro" id="IPR050758">
    <property type="entry name" value="Znf_C2H2-type"/>
</dbReference>
<dbReference type="Gene3D" id="6.10.140.140">
    <property type="match status" value="1"/>
</dbReference>
<keyword evidence="7" id="KW-0238">DNA-binding</keyword>
<reference evidence="13" key="1">
    <citation type="journal article" date="2022" name="bioRxiv">
        <title>Sequencing and chromosome-scale assembly of the giantPleurodeles waltlgenome.</title>
        <authorList>
            <person name="Brown T."/>
            <person name="Elewa A."/>
            <person name="Iarovenko S."/>
            <person name="Subramanian E."/>
            <person name="Araus A.J."/>
            <person name="Petzold A."/>
            <person name="Susuki M."/>
            <person name="Suzuki K.-i.T."/>
            <person name="Hayashi T."/>
            <person name="Toyoda A."/>
            <person name="Oliveira C."/>
            <person name="Osipova E."/>
            <person name="Leigh N.D."/>
            <person name="Simon A."/>
            <person name="Yun M.H."/>
        </authorList>
    </citation>
    <scope>NUCLEOTIDE SEQUENCE</scope>
    <source>
        <strain evidence="13">20211129_DDA</strain>
        <tissue evidence="13">Liver</tissue>
    </source>
</reference>
<comment type="caution">
    <text evidence="13">The sequence shown here is derived from an EMBL/GenBank/DDBJ whole genome shotgun (WGS) entry which is preliminary data.</text>
</comment>
<keyword evidence="4" id="KW-0677">Repeat</keyword>
<dbReference type="Proteomes" id="UP001066276">
    <property type="component" value="Chromosome 1_2"/>
</dbReference>
<feature type="domain" description="C2H2-type" evidence="11">
    <location>
        <begin position="443"/>
        <end position="470"/>
    </location>
</feature>
<dbReference type="SUPFAM" id="SSF57667">
    <property type="entry name" value="beta-beta-alpha zinc fingers"/>
    <property type="match status" value="3"/>
</dbReference>
<feature type="domain" description="C2H2-type" evidence="11">
    <location>
        <begin position="415"/>
        <end position="442"/>
    </location>
</feature>
<dbReference type="SUPFAM" id="SSF109640">
    <property type="entry name" value="KRAB domain (Kruppel-associated box)"/>
    <property type="match status" value="1"/>
</dbReference>
<dbReference type="InterPro" id="IPR036236">
    <property type="entry name" value="Znf_C2H2_sf"/>
</dbReference>
<dbReference type="GO" id="GO:0006355">
    <property type="term" value="P:regulation of DNA-templated transcription"/>
    <property type="evidence" value="ECO:0007669"/>
    <property type="project" value="InterPro"/>
</dbReference>
<evidence type="ECO:0000256" key="10">
    <source>
        <dbReference type="SAM" id="MobiDB-lite"/>
    </source>
</evidence>
<evidence type="ECO:0000256" key="6">
    <source>
        <dbReference type="ARBA" id="ARBA00022833"/>
    </source>
</evidence>
<evidence type="ECO:0000256" key="9">
    <source>
        <dbReference type="PROSITE-ProRule" id="PRU00042"/>
    </source>
</evidence>
<comment type="similarity">
    <text evidence="2">Belongs to the krueppel C2H2-type zinc-finger protein family.</text>
</comment>
<evidence type="ECO:0000256" key="3">
    <source>
        <dbReference type="ARBA" id="ARBA00022723"/>
    </source>
</evidence>
<dbReference type="AlphaFoldDB" id="A0AAV7VST4"/>
<dbReference type="PANTHER" id="PTHR23234">
    <property type="entry name" value="ZNF44 PROTEIN"/>
    <property type="match status" value="1"/>
</dbReference>
<dbReference type="PROSITE" id="PS50157">
    <property type="entry name" value="ZINC_FINGER_C2H2_2"/>
    <property type="match status" value="4"/>
</dbReference>
<dbReference type="FunFam" id="3.30.160.60:FF:002343">
    <property type="entry name" value="Zinc finger protein 33A"/>
    <property type="match status" value="1"/>
</dbReference>
<evidence type="ECO:0000313" key="13">
    <source>
        <dbReference type="EMBL" id="KAJ1204769.1"/>
    </source>
</evidence>
<organism evidence="13 14">
    <name type="scientific">Pleurodeles waltl</name>
    <name type="common">Iberian ribbed newt</name>
    <dbReference type="NCBI Taxonomy" id="8319"/>
    <lineage>
        <taxon>Eukaryota</taxon>
        <taxon>Metazoa</taxon>
        <taxon>Chordata</taxon>
        <taxon>Craniata</taxon>
        <taxon>Vertebrata</taxon>
        <taxon>Euteleostomi</taxon>
        <taxon>Amphibia</taxon>
        <taxon>Batrachia</taxon>
        <taxon>Caudata</taxon>
        <taxon>Salamandroidea</taxon>
        <taxon>Salamandridae</taxon>
        <taxon>Pleurodelinae</taxon>
        <taxon>Pleurodeles</taxon>
    </lineage>
</organism>
<dbReference type="SMART" id="SM00349">
    <property type="entry name" value="KRAB"/>
    <property type="match status" value="1"/>
</dbReference>
<keyword evidence="3" id="KW-0479">Metal-binding</keyword>
<feature type="region of interest" description="Disordered" evidence="10">
    <location>
        <begin position="241"/>
        <end position="264"/>
    </location>
</feature>
<dbReference type="GO" id="GO:0005634">
    <property type="term" value="C:nucleus"/>
    <property type="evidence" value="ECO:0007669"/>
    <property type="project" value="UniProtKB-SubCell"/>
</dbReference>
<dbReference type="Gene3D" id="3.30.160.60">
    <property type="entry name" value="Classic Zinc Finger"/>
    <property type="match status" value="4"/>
</dbReference>
<evidence type="ECO:0000256" key="5">
    <source>
        <dbReference type="ARBA" id="ARBA00022771"/>
    </source>
</evidence>
<keyword evidence="5 9" id="KW-0863">Zinc-finger</keyword>
<evidence type="ECO:0000256" key="7">
    <source>
        <dbReference type="ARBA" id="ARBA00023125"/>
    </source>
</evidence>
<accession>A0AAV7VST4</accession>
<evidence type="ECO:0000256" key="1">
    <source>
        <dbReference type="ARBA" id="ARBA00004123"/>
    </source>
</evidence>
<keyword evidence="8" id="KW-0539">Nucleus</keyword>
<dbReference type="CDD" id="cd07765">
    <property type="entry name" value="KRAB_A-box"/>
    <property type="match status" value="1"/>
</dbReference>
<protein>
    <submittedName>
        <fullName evidence="13">Uncharacterized protein</fullName>
    </submittedName>
</protein>
<dbReference type="InterPro" id="IPR001909">
    <property type="entry name" value="KRAB"/>
</dbReference>
<dbReference type="Pfam" id="PF01352">
    <property type="entry name" value="KRAB"/>
    <property type="match status" value="1"/>
</dbReference>
<dbReference type="InterPro" id="IPR013087">
    <property type="entry name" value="Znf_C2H2_type"/>
</dbReference>
<feature type="compositionally biased region" description="Basic and acidic residues" evidence="10">
    <location>
        <begin position="301"/>
        <end position="316"/>
    </location>
</feature>
<gene>
    <name evidence="13" type="ORF">NDU88_000207</name>
</gene>
<name>A0AAV7VST4_PLEWA</name>
<dbReference type="FunFam" id="3.30.160.60:FF:000047">
    <property type="entry name" value="zinc finger protein OZF"/>
    <property type="match status" value="1"/>
</dbReference>
<feature type="domain" description="C2H2-type" evidence="11">
    <location>
        <begin position="387"/>
        <end position="414"/>
    </location>
</feature>
<evidence type="ECO:0000313" key="14">
    <source>
        <dbReference type="Proteomes" id="UP001066276"/>
    </source>
</evidence>
<dbReference type="PROSITE" id="PS50805">
    <property type="entry name" value="KRAB"/>
    <property type="match status" value="1"/>
</dbReference>
<feature type="region of interest" description="Disordered" evidence="10">
    <location>
        <begin position="294"/>
        <end position="316"/>
    </location>
</feature>
<dbReference type="InterPro" id="IPR036051">
    <property type="entry name" value="KRAB_dom_sf"/>
</dbReference>
<feature type="domain" description="KRAB" evidence="12">
    <location>
        <begin position="44"/>
        <end position="115"/>
    </location>
</feature>
<evidence type="ECO:0000259" key="12">
    <source>
        <dbReference type="PROSITE" id="PS50805"/>
    </source>
</evidence>
<comment type="subcellular location">
    <subcellularLocation>
        <location evidence="1">Nucleus</location>
    </subcellularLocation>
</comment>
<dbReference type="PROSITE" id="PS00028">
    <property type="entry name" value="ZINC_FINGER_C2H2_1"/>
    <property type="match status" value="3"/>
</dbReference>
<dbReference type="EMBL" id="JANPWB010000002">
    <property type="protein sequence ID" value="KAJ1204769.1"/>
    <property type="molecule type" value="Genomic_DNA"/>
</dbReference>
<dbReference type="FunFam" id="3.30.160.60:FF:000358">
    <property type="entry name" value="zinc finger protein 24"/>
    <property type="match status" value="1"/>
</dbReference>
<dbReference type="SMART" id="SM00355">
    <property type="entry name" value="ZnF_C2H2"/>
    <property type="match status" value="4"/>
</dbReference>
<feature type="compositionally biased region" description="Polar residues" evidence="10">
    <location>
        <begin position="248"/>
        <end position="257"/>
    </location>
</feature>
<proteinExistence type="inferred from homology"/>
<sequence>MACRLSCCACVRERVLSSAHAQSSVDQIKMKTKEDVFQQTSGKVTFEDVAACFSEEEWRLLYEWQKELYTNVMKEIHQALTLLGPMIATSVFSLRAKGKEQLISCNHQETERKHRTNYSISAETSHPDVGKKSKEKKQCLKDLQDVDLRESTTHQTTGLSSVGTGIISKREHEQEDIFMDDQDSRSDERSIGLHSEHETIEAAVSFELNKEEENHGLGLRCFERRENKRLPAVAQTLPSIDQQRKGSRVNNATSMSSEHGRRCSYKADVNSHPRIKEEEALNACVGYRSGMTQGSSSVAAKQEHRPDTKTEYGKSSKDLAHKEMDTELEMYICSQCGNCFSRSLSNSEHLRTSKGERQTICSECQKKFLESTNLHKEQEKYVAGRPYICRECGKNFRKSQSLIIHQRVHTGEKPYTCSQCGKDFRQLPHLVKHQRLHTGEKPYVCNVCERRFIDSSNLKRHEQIHIRELESVTWATEG</sequence>
<dbReference type="PANTHER" id="PTHR23234:SF10">
    <property type="entry name" value="RIKEN CDNA 6720489N17 GENE-RELATED"/>
    <property type="match status" value="1"/>
</dbReference>
<dbReference type="GO" id="GO:1990837">
    <property type="term" value="F:sequence-specific double-stranded DNA binding"/>
    <property type="evidence" value="ECO:0007669"/>
    <property type="project" value="UniProtKB-ARBA"/>
</dbReference>
<dbReference type="Pfam" id="PF00096">
    <property type="entry name" value="zf-C2H2"/>
    <property type="match status" value="3"/>
</dbReference>
<dbReference type="GO" id="GO:0008270">
    <property type="term" value="F:zinc ion binding"/>
    <property type="evidence" value="ECO:0007669"/>
    <property type="project" value="UniProtKB-KW"/>
</dbReference>
<evidence type="ECO:0000256" key="4">
    <source>
        <dbReference type="ARBA" id="ARBA00022737"/>
    </source>
</evidence>
<evidence type="ECO:0000259" key="11">
    <source>
        <dbReference type="PROSITE" id="PS50157"/>
    </source>
</evidence>
<keyword evidence="14" id="KW-1185">Reference proteome</keyword>
<feature type="domain" description="C2H2-type" evidence="11">
    <location>
        <begin position="331"/>
        <end position="358"/>
    </location>
</feature>
<keyword evidence="6" id="KW-0862">Zinc</keyword>